<dbReference type="InterPro" id="IPR032471">
    <property type="entry name" value="AGRL2-4_GAIN_subdom_A"/>
</dbReference>
<dbReference type="Gene3D" id="1.25.40.610">
    <property type="match status" value="1"/>
</dbReference>
<sequence length="59" mass="6432">GENAANLANELAKHTKGAIFAGDISSTMRLMEQLVDILDAQLQELRPSEKDSTGRSFNK</sequence>
<evidence type="ECO:0000313" key="2">
    <source>
        <dbReference type="EMBL" id="KAL0181638.1"/>
    </source>
</evidence>
<organism evidence="2 3">
    <name type="scientific">Cirrhinus mrigala</name>
    <name type="common">Mrigala</name>
    <dbReference type="NCBI Taxonomy" id="683832"/>
    <lineage>
        <taxon>Eukaryota</taxon>
        <taxon>Metazoa</taxon>
        <taxon>Chordata</taxon>
        <taxon>Craniata</taxon>
        <taxon>Vertebrata</taxon>
        <taxon>Euteleostomi</taxon>
        <taxon>Actinopterygii</taxon>
        <taxon>Neopterygii</taxon>
        <taxon>Teleostei</taxon>
        <taxon>Ostariophysi</taxon>
        <taxon>Cypriniformes</taxon>
        <taxon>Cyprinidae</taxon>
        <taxon>Labeoninae</taxon>
        <taxon>Labeonini</taxon>
        <taxon>Cirrhinus</taxon>
    </lineage>
</organism>
<dbReference type="Proteomes" id="UP001529510">
    <property type="component" value="Unassembled WGS sequence"/>
</dbReference>
<evidence type="ECO:0000259" key="1">
    <source>
        <dbReference type="Pfam" id="PF16489"/>
    </source>
</evidence>
<proteinExistence type="predicted"/>
<feature type="domain" description="AGRL2-4 GAIN subdomain A" evidence="1">
    <location>
        <begin position="2"/>
        <end position="48"/>
    </location>
</feature>
<dbReference type="Pfam" id="PF16489">
    <property type="entry name" value="GAIN"/>
    <property type="match status" value="1"/>
</dbReference>
<dbReference type="EMBL" id="JAMKFB020000011">
    <property type="protein sequence ID" value="KAL0181638.1"/>
    <property type="molecule type" value="Genomic_DNA"/>
</dbReference>
<comment type="caution">
    <text evidence="2">The sequence shown here is derived from an EMBL/GenBank/DDBJ whole genome shotgun (WGS) entry which is preliminary data.</text>
</comment>
<evidence type="ECO:0000313" key="3">
    <source>
        <dbReference type="Proteomes" id="UP001529510"/>
    </source>
</evidence>
<protein>
    <recommendedName>
        <fullName evidence="1">AGRL2-4 GAIN subdomain A domain-containing protein</fullName>
    </recommendedName>
</protein>
<gene>
    <name evidence="2" type="ORF">M9458_024044</name>
</gene>
<keyword evidence="3" id="KW-1185">Reference proteome</keyword>
<feature type="non-terminal residue" evidence="2">
    <location>
        <position position="1"/>
    </location>
</feature>
<name>A0ABD0Q7J7_CIRMR</name>
<dbReference type="AlphaFoldDB" id="A0ABD0Q7J7"/>
<feature type="non-terminal residue" evidence="2">
    <location>
        <position position="59"/>
    </location>
</feature>
<accession>A0ABD0Q7J7</accession>
<reference evidence="2 3" key="1">
    <citation type="submission" date="2024-05" db="EMBL/GenBank/DDBJ databases">
        <title>Genome sequencing and assembly of Indian major carp, Cirrhinus mrigala (Hamilton, 1822).</title>
        <authorList>
            <person name="Mohindra V."/>
            <person name="Chowdhury L.M."/>
            <person name="Lal K."/>
            <person name="Jena J.K."/>
        </authorList>
    </citation>
    <scope>NUCLEOTIDE SEQUENCE [LARGE SCALE GENOMIC DNA]</scope>
    <source>
        <strain evidence="2">CM1030</strain>
        <tissue evidence="2">Blood</tissue>
    </source>
</reference>